<organism evidence="1">
    <name type="scientific">Paenibacillus ihbetae</name>
    <dbReference type="NCBI Taxonomy" id="1870820"/>
    <lineage>
        <taxon>Bacteria</taxon>
        <taxon>Bacillati</taxon>
        <taxon>Bacillota</taxon>
        <taxon>Bacilli</taxon>
        <taxon>Bacillales</taxon>
        <taxon>Paenibacillaceae</taxon>
        <taxon>Paenibacillus</taxon>
    </lineage>
</organism>
<dbReference type="EMBL" id="CP016809">
    <property type="protein sequence ID" value="ANY73162.1"/>
    <property type="molecule type" value="Genomic_DNA"/>
</dbReference>
<proteinExistence type="predicted"/>
<dbReference type="KEGG" id="pib:BBD41_11505"/>
<sequence length="65" mass="7365">MLLVVHAYRWMYSQSSGTGRLVAGMLLAEHAYWLSTPGSAAAFFRLRIVLLALHVYMQQIYVHPA</sequence>
<evidence type="ECO:0000313" key="1">
    <source>
        <dbReference type="EMBL" id="ANY73162.1"/>
    </source>
</evidence>
<protein>
    <submittedName>
        <fullName evidence="1">Uncharacterized protein</fullName>
    </submittedName>
</protein>
<reference evidence="1" key="1">
    <citation type="submission" date="2016-08" db="EMBL/GenBank/DDBJ databases">
        <title>Complete Genome Seqeunce of Paenibacillus sp. nov. IHBB 9852 from high altitute lake of Indian trans-Himalayas.</title>
        <authorList>
            <person name="Kiran S."/>
            <person name="Swarnkar M.K."/>
            <person name="Rana A."/>
            <person name="Tewari R."/>
            <person name="Gulati A."/>
        </authorList>
    </citation>
    <scope>NUCLEOTIDE SEQUENCE [LARGE SCALE GENOMIC DNA]</scope>
    <source>
        <strain evidence="1">IHBB 9852</strain>
    </source>
</reference>
<dbReference type="AlphaFoldDB" id="A0A1B2DZQ7"/>
<accession>A0A1B2DZQ7</accession>
<name>A0A1B2DZQ7_9BACL</name>
<gene>
    <name evidence="1" type="ORF">BBD41_11505</name>
</gene>